<dbReference type="GO" id="GO:0046872">
    <property type="term" value="F:metal ion binding"/>
    <property type="evidence" value="ECO:0007669"/>
    <property type="project" value="UniProtKB-KW"/>
</dbReference>
<keyword evidence="3" id="KW-0677">Repeat</keyword>
<proteinExistence type="inferred from homology"/>
<accession>A0A2G1XLS6</accession>
<gene>
    <name evidence="7" type="primary">hppD</name>
    <name evidence="7" type="ORF">BLA24_09595</name>
</gene>
<protein>
    <submittedName>
        <fullName evidence="7">4-hydroxyphenylpyruvate dioxygenase</fullName>
    </submittedName>
</protein>
<dbReference type="CDD" id="cd07250">
    <property type="entry name" value="HPPD_C_like"/>
    <property type="match status" value="1"/>
</dbReference>
<dbReference type="InterPro" id="IPR005956">
    <property type="entry name" value="4OHPhenylPyrv_dOase"/>
</dbReference>
<comment type="caution">
    <text evidence="7">The sequence shown here is derived from an EMBL/GenBank/DDBJ whole genome shotgun (WGS) entry which is preliminary data.</text>
</comment>
<keyword evidence="7" id="KW-0670">Pyruvate</keyword>
<evidence type="ECO:0000256" key="2">
    <source>
        <dbReference type="ARBA" id="ARBA00022723"/>
    </source>
</evidence>
<dbReference type="SUPFAM" id="SSF54593">
    <property type="entry name" value="Glyoxalase/Bleomycin resistance protein/Dihydroxybiphenyl dioxygenase"/>
    <property type="match status" value="1"/>
</dbReference>
<evidence type="ECO:0000259" key="6">
    <source>
        <dbReference type="PROSITE" id="PS51819"/>
    </source>
</evidence>
<evidence type="ECO:0000313" key="8">
    <source>
        <dbReference type="Proteomes" id="UP000222531"/>
    </source>
</evidence>
<dbReference type="NCBIfam" id="TIGR01263">
    <property type="entry name" value="4HPPD"/>
    <property type="match status" value="1"/>
</dbReference>
<dbReference type="OrthoDB" id="9780241at2"/>
<keyword evidence="4 5" id="KW-0408">Iron</keyword>
<feature type="binding site" evidence="5">
    <location>
        <position position="150"/>
    </location>
    <ligand>
        <name>Fe cation</name>
        <dbReference type="ChEBI" id="CHEBI:24875"/>
    </ligand>
</feature>
<dbReference type="GO" id="GO:0006572">
    <property type="term" value="P:L-tyrosine catabolic process"/>
    <property type="evidence" value="ECO:0007669"/>
    <property type="project" value="TreeGrafter"/>
</dbReference>
<sequence>MAALDIEYVELYAHDEAATVGYLAGSLGFRRVARAGRPGLETVLLRQGTVQVLVSTGPAAGRFLEEHGDGVADMALRCDDVAGTLASATAAGARELGDAVGGPAVTGFGGVRHTLFPDGPDAATRLPAGRAWTPLSAAAGPVERISVLDHVAVVLEAGTLQDHTEFYERGFGLGRYSGEYVAFGDQAMDSVVVRSASGGITFTLIEPDKKKQAGQIDAFLDKNNGPGVQHLAFLVDEIVPAVHELRGRGVDFLSTPAAYYGLLERRFPEMAGEIADLKGADVLADRDEWGYLLQLFTRSPYARGTLFYELVQRRGSRGFGSSNIRSLYEAIELDRVAAE</sequence>
<evidence type="ECO:0000256" key="4">
    <source>
        <dbReference type="ARBA" id="ARBA00023004"/>
    </source>
</evidence>
<dbReference type="GO" id="GO:0003868">
    <property type="term" value="F:4-hydroxyphenylpyruvate dioxygenase activity"/>
    <property type="evidence" value="ECO:0007669"/>
    <property type="project" value="InterPro"/>
</dbReference>
<feature type="binding site" evidence="5">
    <location>
        <position position="309"/>
    </location>
    <ligand>
        <name>Fe cation</name>
        <dbReference type="ChEBI" id="CHEBI:24875"/>
    </ligand>
</feature>
<comment type="cofactor">
    <cofactor evidence="5">
        <name>Fe cation</name>
        <dbReference type="ChEBI" id="CHEBI:24875"/>
    </cofactor>
    <text evidence="5">Binds 1 Fe cation per subunit.</text>
</comment>
<feature type="domain" description="VOC" evidence="6">
    <location>
        <begin position="147"/>
        <end position="298"/>
    </location>
</feature>
<dbReference type="EMBL" id="NHZO01000097">
    <property type="protein sequence ID" value="PHQ52160.1"/>
    <property type="molecule type" value="Genomic_DNA"/>
</dbReference>
<dbReference type="InterPro" id="IPR037523">
    <property type="entry name" value="VOC_core"/>
</dbReference>
<keyword evidence="7" id="KW-0560">Oxidoreductase</keyword>
<dbReference type="InterPro" id="IPR029068">
    <property type="entry name" value="Glyas_Bleomycin-R_OHBP_Dase"/>
</dbReference>
<comment type="similarity">
    <text evidence="1">Belongs to the 4HPPD family.</text>
</comment>
<evidence type="ECO:0000256" key="3">
    <source>
        <dbReference type="ARBA" id="ARBA00022737"/>
    </source>
</evidence>
<name>A0A2G1XLS6_STRCJ</name>
<keyword evidence="2 5" id="KW-0479">Metal-binding</keyword>
<dbReference type="RefSeq" id="WP_099198718.1">
    <property type="nucleotide sequence ID" value="NZ_JBIRXA010000008.1"/>
</dbReference>
<dbReference type="Proteomes" id="UP000222531">
    <property type="component" value="Unassembled WGS sequence"/>
</dbReference>
<dbReference type="Gene3D" id="3.10.180.10">
    <property type="entry name" value="2,3-Dihydroxybiphenyl 1,2-Dioxygenase, domain 1"/>
    <property type="match status" value="2"/>
</dbReference>
<dbReference type="PANTHER" id="PTHR11959:SF1">
    <property type="entry name" value="4-HYDROXYPHENYLPYRUVATE DIOXYGENASE"/>
    <property type="match status" value="1"/>
</dbReference>
<dbReference type="InterPro" id="IPR041735">
    <property type="entry name" value="4OHPhenylPyrv_dOase_C"/>
</dbReference>
<dbReference type="PANTHER" id="PTHR11959">
    <property type="entry name" value="4-HYDROXYPHENYLPYRUVATE DIOXYGENASE"/>
    <property type="match status" value="1"/>
</dbReference>
<keyword evidence="7" id="KW-0223">Dioxygenase</keyword>
<dbReference type="PROSITE" id="PS51819">
    <property type="entry name" value="VOC"/>
    <property type="match status" value="2"/>
</dbReference>
<evidence type="ECO:0000256" key="5">
    <source>
        <dbReference type="PIRSR" id="PIRSR009283-1"/>
    </source>
</evidence>
<feature type="domain" description="VOC" evidence="6">
    <location>
        <begin position="5"/>
        <end position="131"/>
    </location>
</feature>
<dbReference type="AlphaFoldDB" id="A0A2G1XLS6"/>
<dbReference type="Pfam" id="PF13669">
    <property type="entry name" value="Glyoxalase_4"/>
    <property type="match status" value="1"/>
</dbReference>
<keyword evidence="8" id="KW-1185">Reference proteome</keyword>
<dbReference type="CDD" id="cd08342">
    <property type="entry name" value="HPPD_N_like"/>
    <property type="match status" value="1"/>
</dbReference>
<reference evidence="7 8" key="1">
    <citation type="journal article" date="2017" name="Biochemistry">
        <title>Identification of the Biosynthetic Pathway for the Antibiotic Bicyclomycin.</title>
        <authorList>
            <person name="Patteson J."/>
            <person name="Cai W."/>
            <person name="Johnson R.A."/>
            <person name="Santa Maria K."/>
            <person name="Li B."/>
        </authorList>
    </citation>
    <scope>NUCLEOTIDE SEQUENCE [LARGE SCALE GENOMIC DNA]</scope>
    <source>
        <strain evidence="7 8">ATCC 21532</strain>
    </source>
</reference>
<dbReference type="PIRSF" id="PIRSF009283">
    <property type="entry name" value="HPP_dOase"/>
    <property type="match status" value="1"/>
</dbReference>
<evidence type="ECO:0000313" key="7">
    <source>
        <dbReference type="EMBL" id="PHQ52160.1"/>
    </source>
</evidence>
<evidence type="ECO:0000256" key="1">
    <source>
        <dbReference type="ARBA" id="ARBA00005877"/>
    </source>
</evidence>
<dbReference type="InterPro" id="IPR041736">
    <property type="entry name" value="4OHPhenylPyrv_dOase_N"/>
</dbReference>
<dbReference type="Pfam" id="PF14696">
    <property type="entry name" value="Glyoxalase_5"/>
    <property type="match status" value="1"/>
</dbReference>
<organism evidence="7 8">
    <name type="scientific">Streptomyces cinnamoneus</name>
    <name type="common">Streptoverticillium cinnamoneum</name>
    <dbReference type="NCBI Taxonomy" id="53446"/>
    <lineage>
        <taxon>Bacteria</taxon>
        <taxon>Bacillati</taxon>
        <taxon>Actinomycetota</taxon>
        <taxon>Actinomycetes</taxon>
        <taxon>Kitasatosporales</taxon>
        <taxon>Streptomycetaceae</taxon>
        <taxon>Streptomyces</taxon>
        <taxon>Streptomyces cinnamoneus group</taxon>
    </lineage>
</organism>
<feature type="binding site" evidence="5">
    <location>
        <position position="230"/>
    </location>
    <ligand>
        <name>Fe cation</name>
        <dbReference type="ChEBI" id="CHEBI:24875"/>
    </ligand>
</feature>